<feature type="domain" description="Metallo-beta-lactamase" evidence="5">
    <location>
        <begin position="12"/>
        <end position="189"/>
    </location>
</feature>
<dbReference type="Pfam" id="PF00753">
    <property type="entry name" value="Lactamase_B"/>
    <property type="match status" value="1"/>
</dbReference>
<accession>A0A497E6Q6</accession>
<name>A0A497E6Q6_UNCAE</name>
<dbReference type="Proteomes" id="UP000279422">
    <property type="component" value="Unassembled WGS sequence"/>
</dbReference>
<evidence type="ECO:0000256" key="1">
    <source>
        <dbReference type="ARBA" id="ARBA00001947"/>
    </source>
</evidence>
<keyword evidence="2" id="KW-0479">Metal-binding</keyword>
<evidence type="ECO:0000313" key="7">
    <source>
        <dbReference type="Proteomes" id="UP000279422"/>
    </source>
</evidence>
<organism evidence="6 7">
    <name type="scientific">Aerophobetes bacterium</name>
    <dbReference type="NCBI Taxonomy" id="2030807"/>
    <lineage>
        <taxon>Bacteria</taxon>
        <taxon>Candidatus Aerophobota</taxon>
    </lineage>
</organism>
<dbReference type="InterPro" id="IPR001279">
    <property type="entry name" value="Metallo-B-lactamas"/>
</dbReference>
<dbReference type="InterPro" id="IPR036866">
    <property type="entry name" value="RibonucZ/Hydroxyglut_hydro"/>
</dbReference>
<dbReference type="GO" id="GO:0016787">
    <property type="term" value="F:hydrolase activity"/>
    <property type="evidence" value="ECO:0007669"/>
    <property type="project" value="UniProtKB-KW"/>
</dbReference>
<evidence type="ECO:0000259" key="5">
    <source>
        <dbReference type="SMART" id="SM00849"/>
    </source>
</evidence>
<keyword evidence="3 6" id="KW-0378">Hydrolase</keyword>
<evidence type="ECO:0000313" key="6">
    <source>
        <dbReference type="EMBL" id="RLE10608.1"/>
    </source>
</evidence>
<dbReference type="SMART" id="SM00849">
    <property type="entry name" value="Lactamase_B"/>
    <property type="match status" value="1"/>
</dbReference>
<gene>
    <name evidence="6" type="ORF">DRJ00_00900</name>
</gene>
<protein>
    <submittedName>
        <fullName evidence="6">MBL fold metallo-hydrolase</fullName>
    </submittedName>
</protein>
<dbReference type="PANTHER" id="PTHR46233:SF3">
    <property type="entry name" value="HYDROXYACYLGLUTATHIONE HYDROLASE GLOC"/>
    <property type="match status" value="1"/>
</dbReference>
<evidence type="ECO:0000256" key="4">
    <source>
        <dbReference type="ARBA" id="ARBA00022833"/>
    </source>
</evidence>
<dbReference type="InterPro" id="IPR051453">
    <property type="entry name" value="MBL_Glyoxalase_II"/>
</dbReference>
<comment type="cofactor">
    <cofactor evidence="1">
        <name>Zn(2+)</name>
        <dbReference type="ChEBI" id="CHEBI:29105"/>
    </cofactor>
</comment>
<comment type="caution">
    <text evidence="6">The sequence shown here is derived from an EMBL/GenBank/DDBJ whole genome shotgun (WGS) entry which is preliminary data.</text>
</comment>
<dbReference type="GO" id="GO:0046872">
    <property type="term" value="F:metal ion binding"/>
    <property type="evidence" value="ECO:0007669"/>
    <property type="project" value="UniProtKB-KW"/>
</dbReference>
<dbReference type="SUPFAM" id="SSF56281">
    <property type="entry name" value="Metallo-hydrolase/oxidoreductase"/>
    <property type="match status" value="1"/>
</dbReference>
<dbReference type="Gene3D" id="3.60.15.10">
    <property type="entry name" value="Ribonuclease Z/Hydroxyacylglutathione hydrolase-like"/>
    <property type="match status" value="1"/>
</dbReference>
<dbReference type="EMBL" id="QMPZ01000005">
    <property type="protein sequence ID" value="RLE10608.1"/>
    <property type="molecule type" value="Genomic_DNA"/>
</dbReference>
<dbReference type="AlphaFoldDB" id="A0A497E6Q6"/>
<dbReference type="CDD" id="cd06262">
    <property type="entry name" value="metallo-hydrolase-like_MBL-fold"/>
    <property type="match status" value="1"/>
</dbReference>
<reference evidence="6 7" key="1">
    <citation type="submission" date="2018-06" db="EMBL/GenBank/DDBJ databases">
        <title>Extensive metabolic versatility and redundancy in microbially diverse, dynamic hydrothermal sediments.</title>
        <authorList>
            <person name="Dombrowski N."/>
            <person name="Teske A."/>
            <person name="Baker B.J."/>
        </authorList>
    </citation>
    <scope>NUCLEOTIDE SEQUENCE [LARGE SCALE GENOMIC DNA]</scope>
    <source>
        <strain evidence="6">B47_G16</strain>
    </source>
</reference>
<evidence type="ECO:0000256" key="3">
    <source>
        <dbReference type="ARBA" id="ARBA00022801"/>
    </source>
</evidence>
<evidence type="ECO:0000256" key="2">
    <source>
        <dbReference type="ARBA" id="ARBA00022723"/>
    </source>
</evidence>
<keyword evidence="4" id="KW-0862">Zinc</keyword>
<dbReference type="PANTHER" id="PTHR46233">
    <property type="entry name" value="HYDROXYACYLGLUTATHIONE HYDROLASE GLOC"/>
    <property type="match status" value="1"/>
</dbReference>
<proteinExistence type="predicted"/>
<sequence>MTVKKLIVGPMEANCYILADEKTRRAIIIDPGDEAEKILRKVNAEELEIIYIVNTHAHIDHIGANDIIRKETGACLLIHSADAPFLKDPEMNLSIMIDKKRKFSSPTRMLEEGDQIQVDGISLRVLHTPGHTPGSICLHVKDKLFTGDTLFAGSVGRTDLPGGNLLDLENSIKEKLLVFSDEVIVYPGHGPQTTIGKEKQDSPFVRTLMTKRNFHMEEG</sequence>